<reference evidence="4 5" key="1">
    <citation type="submission" date="2018-11" db="EMBL/GenBank/DDBJ databases">
        <title>Genome sequence of Apiotrichum porosum DSM 27194.</title>
        <authorList>
            <person name="Aliyu H."/>
            <person name="Gorte O."/>
            <person name="Ochsenreither K."/>
        </authorList>
    </citation>
    <scope>NUCLEOTIDE SEQUENCE [LARGE SCALE GENOMIC DNA]</scope>
    <source>
        <strain evidence="4 5">DSM 27194</strain>
    </source>
</reference>
<dbReference type="EMBL" id="RSCE01000012">
    <property type="protein sequence ID" value="RSH78470.1"/>
    <property type="molecule type" value="Genomic_DNA"/>
</dbReference>
<feature type="domain" description="CS" evidence="3">
    <location>
        <begin position="7"/>
        <end position="98"/>
    </location>
</feature>
<dbReference type="RefSeq" id="XP_028473617.1">
    <property type="nucleotide sequence ID" value="XM_028617939.1"/>
</dbReference>
<dbReference type="PROSITE" id="PS51048">
    <property type="entry name" value="SGS"/>
    <property type="match status" value="1"/>
</dbReference>
<dbReference type="GO" id="GO:0051087">
    <property type="term" value="F:protein-folding chaperone binding"/>
    <property type="evidence" value="ECO:0007669"/>
    <property type="project" value="InterPro"/>
</dbReference>
<name>A0A427XHW4_9TREE</name>
<feature type="region of interest" description="Disordered" evidence="1">
    <location>
        <begin position="140"/>
        <end position="159"/>
    </location>
</feature>
<gene>
    <name evidence="4" type="ORF">EHS24_002195</name>
</gene>
<dbReference type="InterPro" id="IPR007052">
    <property type="entry name" value="CS_dom"/>
</dbReference>
<dbReference type="AlphaFoldDB" id="A0A427XHW4"/>
<feature type="region of interest" description="Disordered" evidence="1">
    <location>
        <begin position="188"/>
        <end position="220"/>
    </location>
</feature>
<proteinExistence type="predicted"/>
<dbReference type="Pfam" id="PF04969">
    <property type="entry name" value="CS"/>
    <property type="match status" value="1"/>
</dbReference>
<dbReference type="Pfam" id="PF05002">
    <property type="entry name" value="SGS"/>
    <property type="match status" value="1"/>
</dbReference>
<evidence type="ECO:0000313" key="5">
    <source>
        <dbReference type="Proteomes" id="UP000279236"/>
    </source>
</evidence>
<evidence type="ECO:0000256" key="1">
    <source>
        <dbReference type="SAM" id="MobiDB-lite"/>
    </source>
</evidence>
<sequence>MSQPLEIPVPRHDFYQTPAQVTVSLYIKGYAGLDVLVNYHTSSVEVILPPRGEDPSQSFTLTPLAGHIAPGECTERVLGTKIELKLAKDEPVNWPTLVGTGAPITLSAVPLTSTPTAGSSSSAPAAARPAKKNWDKLAADLDDDDSETPAKDSADPNAGGDAALQKLFAGIYANADEDTKRAMIKSFTESGGTSLSTDWSSVGSNTTPVRPPDGMYEMKM</sequence>
<comment type="caution">
    <text evidence="4">The sequence shown here is derived from an EMBL/GenBank/DDBJ whole genome shotgun (WGS) entry which is preliminary data.</text>
</comment>
<feature type="compositionally biased region" description="Low complexity" evidence="1">
    <location>
        <begin position="113"/>
        <end position="128"/>
    </location>
</feature>
<protein>
    <submittedName>
        <fullName evidence="4">Uncharacterized protein</fullName>
    </submittedName>
</protein>
<dbReference type="PANTHER" id="PTHR45862">
    <property type="entry name" value="PROTEIN SGT1 HOMOLOG"/>
    <property type="match status" value="1"/>
</dbReference>
<evidence type="ECO:0000259" key="3">
    <source>
        <dbReference type="PROSITE" id="PS51203"/>
    </source>
</evidence>
<dbReference type="CDD" id="cd06466">
    <property type="entry name" value="p23_CS_SGT1_like"/>
    <property type="match status" value="1"/>
</dbReference>
<feature type="compositionally biased region" description="Polar residues" evidence="1">
    <location>
        <begin position="188"/>
        <end position="208"/>
    </location>
</feature>
<evidence type="ECO:0000313" key="4">
    <source>
        <dbReference type="EMBL" id="RSH78470.1"/>
    </source>
</evidence>
<dbReference type="PROSITE" id="PS51203">
    <property type="entry name" value="CS"/>
    <property type="match status" value="1"/>
</dbReference>
<dbReference type="OrthoDB" id="1898560at2759"/>
<keyword evidence="5" id="KW-1185">Reference proteome</keyword>
<feature type="region of interest" description="Disordered" evidence="1">
    <location>
        <begin position="113"/>
        <end position="132"/>
    </location>
</feature>
<dbReference type="STRING" id="105984.A0A427XHW4"/>
<dbReference type="InterPro" id="IPR008978">
    <property type="entry name" value="HSP20-like_chaperone"/>
</dbReference>
<accession>A0A427XHW4</accession>
<dbReference type="Proteomes" id="UP000279236">
    <property type="component" value="Unassembled WGS sequence"/>
</dbReference>
<evidence type="ECO:0000259" key="2">
    <source>
        <dbReference type="PROSITE" id="PS51048"/>
    </source>
</evidence>
<dbReference type="GeneID" id="39586738"/>
<dbReference type="InterPro" id="IPR044563">
    <property type="entry name" value="Sgt1-like"/>
</dbReference>
<feature type="domain" description="SGS" evidence="2">
    <location>
        <begin position="122"/>
        <end position="220"/>
    </location>
</feature>
<dbReference type="InterPro" id="IPR007699">
    <property type="entry name" value="SGS_dom"/>
</dbReference>
<dbReference type="Gene3D" id="2.60.40.790">
    <property type="match status" value="1"/>
</dbReference>
<organism evidence="4 5">
    <name type="scientific">Apiotrichum porosum</name>
    <dbReference type="NCBI Taxonomy" id="105984"/>
    <lineage>
        <taxon>Eukaryota</taxon>
        <taxon>Fungi</taxon>
        <taxon>Dikarya</taxon>
        <taxon>Basidiomycota</taxon>
        <taxon>Agaricomycotina</taxon>
        <taxon>Tremellomycetes</taxon>
        <taxon>Trichosporonales</taxon>
        <taxon>Trichosporonaceae</taxon>
        <taxon>Apiotrichum</taxon>
    </lineage>
</organism>
<dbReference type="SUPFAM" id="SSF49764">
    <property type="entry name" value="HSP20-like chaperones"/>
    <property type="match status" value="1"/>
</dbReference>